<accession>A4B9X2</accession>
<evidence type="ECO:0000313" key="1">
    <source>
        <dbReference type="EMBL" id="EAR11423.1"/>
    </source>
</evidence>
<gene>
    <name evidence="1" type="ORF">MED297_21087</name>
</gene>
<reference evidence="1 2" key="1">
    <citation type="submission" date="2006-02" db="EMBL/GenBank/DDBJ databases">
        <authorList>
            <person name="Pinhassi J."/>
            <person name="Pedros-Alio C."/>
            <person name="Ferriera S."/>
            <person name="Johnson J."/>
            <person name="Kravitz S."/>
            <person name="Halpern A."/>
            <person name="Remington K."/>
            <person name="Beeson K."/>
            <person name="Tran B."/>
            <person name="Rogers Y.-H."/>
            <person name="Friedman R."/>
            <person name="Venter J.C."/>
        </authorList>
    </citation>
    <scope>NUCLEOTIDE SEQUENCE [LARGE SCALE GENOMIC DNA]</scope>
    <source>
        <strain evidence="1 2">MED297</strain>
    </source>
</reference>
<dbReference type="HOGENOM" id="CLU_126055_1_0_6"/>
<evidence type="ECO:0000313" key="2">
    <source>
        <dbReference type="Proteomes" id="UP000005953"/>
    </source>
</evidence>
<dbReference type="Pfam" id="PF11042">
    <property type="entry name" value="DUF2750"/>
    <property type="match status" value="1"/>
</dbReference>
<comment type="caution">
    <text evidence="1">The sequence shown here is derived from an EMBL/GenBank/DDBJ whole genome shotgun (WGS) entry which is preliminary data.</text>
</comment>
<sequence length="129" mass="14554">MTTPLSFSDQQNLLQLSADERYQYLLTQAIEQQQVWILVGEEGSVLLTNDGQDCIPVWPHEELAESHIQGDWADCRTMAIRLGVWQDRWTAGLTDDGIQVAGFVNDQEEGVIVSPQDFDDDLLSAMQED</sequence>
<dbReference type="EMBL" id="AAOE01000001">
    <property type="protein sequence ID" value="EAR11423.1"/>
    <property type="molecule type" value="Genomic_DNA"/>
</dbReference>
<organism evidence="1 2">
    <name type="scientific">Reinekea blandensis MED297</name>
    <dbReference type="NCBI Taxonomy" id="314283"/>
    <lineage>
        <taxon>Bacteria</taxon>
        <taxon>Pseudomonadati</taxon>
        <taxon>Pseudomonadota</taxon>
        <taxon>Gammaproteobacteria</taxon>
        <taxon>Oceanospirillales</taxon>
        <taxon>Saccharospirillaceae</taxon>
        <taxon>Reinekea</taxon>
    </lineage>
</organism>
<proteinExistence type="predicted"/>
<dbReference type="Proteomes" id="UP000005953">
    <property type="component" value="Unassembled WGS sequence"/>
</dbReference>
<dbReference type="InterPro" id="IPR021284">
    <property type="entry name" value="DUF2750"/>
</dbReference>
<protein>
    <recommendedName>
        <fullName evidence="3">DUF2750 domain-containing protein</fullName>
    </recommendedName>
</protein>
<name>A4B9X2_9GAMM</name>
<dbReference type="AlphaFoldDB" id="A4B9X2"/>
<keyword evidence="2" id="KW-1185">Reference proteome</keyword>
<evidence type="ECO:0008006" key="3">
    <source>
        <dbReference type="Google" id="ProtNLM"/>
    </source>
</evidence>
<dbReference type="OrthoDB" id="2936081at2"/>
<dbReference type="RefSeq" id="WP_008045067.1">
    <property type="nucleotide sequence ID" value="NZ_CH724151.1"/>
</dbReference>
<dbReference type="STRING" id="314283.MED297_21087"/>